<gene>
    <name evidence="5" type="ORF">SAMN05421642_11529</name>
</gene>
<dbReference type="PANTHER" id="PTHR43537">
    <property type="entry name" value="TRANSCRIPTIONAL REGULATOR, GNTR FAMILY"/>
    <property type="match status" value="1"/>
</dbReference>
<dbReference type="AlphaFoldDB" id="A0A239LZ83"/>
<keyword evidence="2 5" id="KW-0238">DNA-binding</keyword>
<accession>A0A239LZ83</accession>
<organism evidence="5 6">
    <name type="scientific">Rhodococcoides kyotonense</name>
    <dbReference type="NCBI Taxonomy" id="398843"/>
    <lineage>
        <taxon>Bacteria</taxon>
        <taxon>Bacillati</taxon>
        <taxon>Actinomycetota</taxon>
        <taxon>Actinomycetes</taxon>
        <taxon>Mycobacteriales</taxon>
        <taxon>Nocardiaceae</taxon>
        <taxon>Rhodococcoides</taxon>
    </lineage>
</organism>
<evidence type="ECO:0000259" key="4">
    <source>
        <dbReference type="PROSITE" id="PS50949"/>
    </source>
</evidence>
<proteinExistence type="predicted"/>
<dbReference type="Gene3D" id="1.10.10.10">
    <property type="entry name" value="Winged helix-like DNA-binding domain superfamily/Winged helix DNA-binding domain"/>
    <property type="match status" value="1"/>
</dbReference>
<feature type="domain" description="HTH gntR-type" evidence="4">
    <location>
        <begin position="8"/>
        <end position="75"/>
    </location>
</feature>
<reference evidence="6" key="1">
    <citation type="submission" date="2017-06" db="EMBL/GenBank/DDBJ databases">
        <authorList>
            <person name="Varghese N."/>
            <person name="Submissions S."/>
        </authorList>
    </citation>
    <scope>NUCLEOTIDE SEQUENCE [LARGE SCALE GENOMIC DNA]</scope>
    <source>
        <strain evidence="6">JCM 23211</strain>
    </source>
</reference>
<keyword evidence="3" id="KW-0804">Transcription</keyword>
<name>A0A239LZ83_9NOCA</name>
<dbReference type="Gene3D" id="1.20.120.530">
    <property type="entry name" value="GntR ligand-binding domain-like"/>
    <property type="match status" value="1"/>
</dbReference>
<dbReference type="OrthoDB" id="5243844at2"/>
<evidence type="ECO:0000313" key="6">
    <source>
        <dbReference type="Proteomes" id="UP000198327"/>
    </source>
</evidence>
<dbReference type="GO" id="GO:0003677">
    <property type="term" value="F:DNA binding"/>
    <property type="evidence" value="ECO:0007669"/>
    <property type="project" value="UniProtKB-KW"/>
</dbReference>
<dbReference type="InterPro" id="IPR036388">
    <property type="entry name" value="WH-like_DNA-bd_sf"/>
</dbReference>
<dbReference type="Proteomes" id="UP000198327">
    <property type="component" value="Unassembled WGS sequence"/>
</dbReference>
<dbReference type="SUPFAM" id="SSF46785">
    <property type="entry name" value="Winged helix' DNA-binding domain"/>
    <property type="match status" value="1"/>
</dbReference>
<dbReference type="CDD" id="cd07377">
    <property type="entry name" value="WHTH_GntR"/>
    <property type="match status" value="1"/>
</dbReference>
<dbReference type="SMART" id="SM00345">
    <property type="entry name" value="HTH_GNTR"/>
    <property type="match status" value="1"/>
</dbReference>
<dbReference type="Pfam" id="PF07729">
    <property type="entry name" value="FCD"/>
    <property type="match status" value="1"/>
</dbReference>
<evidence type="ECO:0000256" key="1">
    <source>
        <dbReference type="ARBA" id="ARBA00023015"/>
    </source>
</evidence>
<dbReference type="InterPro" id="IPR011711">
    <property type="entry name" value="GntR_C"/>
</dbReference>
<dbReference type="SMART" id="SM00895">
    <property type="entry name" value="FCD"/>
    <property type="match status" value="1"/>
</dbReference>
<dbReference type="EMBL" id="FZOW01000015">
    <property type="protein sequence ID" value="SNT35675.1"/>
    <property type="molecule type" value="Genomic_DNA"/>
</dbReference>
<dbReference type="PROSITE" id="PS50949">
    <property type="entry name" value="HTH_GNTR"/>
    <property type="match status" value="1"/>
</dbReference>
<evidence type="ECO:0000256" key="2">
    <source>
        <dbReference type="ARBA" id="ARBA00023125"/>
    </source>
</evidence>
<dbReference type="RefSeq" id="WP_089250304.1">
    <property type="nucleotide sequence ID" value="NZ_FZOW01000015.1"/>
</dbReference>
<dbReference type="InterPro" id="IPR008920">
    <property type="entry name" value="TF_FadR/GntR_C"/>
</dbReference>
<sequence>MSVSLQITSTRDALVAEIRNQILSGELRPGEPLTETALAARFGVARPTVRSALQVLVGRHLAEQSHGRSLIVPQFDNGDVEDLYFVRIPLEMQGIRAIIENSRPLNEAEHCLKLMEAMPDDASWGVRVETHTAFHVALIDSVGSTRLSRIYASLQDEMQLCLAQLQRWYPNPQDLATEHRLLLDEILSGDIERAQAEMQRHLARAVSNFESDQ</sequence>
<evidence type="ECO:0000313" key="5">
    <source>
        <dbReference type="EMBL" id="SNT35675.1"/>
    </source>
</evidence>
<dbReference type="PANTHER" id="PTHR43537:SF5">
    <property type="entry name" value="UXU OPERON TRANSCRIPTIONAL REGULATOR"/>
    <property type="match status" value="1"/>
</dbReference>
<dbReference type="InterPro" id="IPR000524">
    <property type="entry name" value="Tscrpt_reg_HTH_GntR"/>
</dbReference>
<dbReference type="SUPFAM" id="SSF48008">
    <property type="entry name" value="GntR ligand-binding domain-like"/>
    <property type="match status" value="1"/>
</dbReference>
<dbReference type="InterPro" id="IPR036390">
    <property type="entry name" value="WH_DNA-bd_sf"/>
</dbReference>
<keyword evidence="1" id="KW-0805">Transcription regulation</keyword>
<keyword evidence="6" id="KW-1185">Reference proteome</keyword>
<dbReference type="GO" id="GO:0003700">
    <property type="term" value="F:DNA-binding transcription factor activity"/>
    <property type="evidence" value="ECO:0007669"/>
    <property type="project" value="InterPro"/>
</dbReference>
<dbReference type="Pfam" id="PF00392">
    <property type="entry name" value="GntR"/>
    <property type="match status" value="1"/>
</dbReference>
<protein>
    <submittedName>
        <fullName evidence="5">DNA-binding transcriptional regulator, GntR family</fullName>
    </submittedName>
</protein>
<evidence type="ECO:0000256" key="3">
    <source>
        <dbReference type="ARBA" id="ARBA00023163"/>
    </source>
</evidence>